<name>A0A544QVC9_9FIRM</name>
<dbReference type="Pfam" id="PF02681">
    <property type="entry name" value="DUF212"/>
    <property type="match status" value="1"/>
</dbReference>
<dbReference type="InterPro" id="IPR003832">
    <property type="entry name" value="DUF212"/>
</dbReference>
<keyword evidence="1" id="KW-1133">Transmembrane helix</keyword>
<evidence type="ECO:0000313" key="3">
    <source>
        <dbReference type="Proteomes" id="UP000317863"/>
    </source>
</evidence>
<feature type="transmembrane region" description="Helical" evidence="1">
    <location>
        <begin position="121"/>
        <end position="144"/>
    </location>
</feature>
<keyword evidence="3" id="KW-1185">Reference proteome</keyword>
<reference evidence="2 3" key="1">
    <citation type="submission" date="2019-02" db="EMBL/GenBank/DDBJ databases">
        <title>Peptostreptococcaceae bacterium ZHW00191 nov., a new bacterium isolated from the human gut.</title>
        <authorList>
            <person name="Zhou H.-W."/>
            <person name="Chen X.-J."/>
        </authorList>
    </citation>
    <scope>NUCLEOTIDE SEQUENCE [LARGE SCALE GENOMIC DNA]</scope>
    <source>
        <strain evidence="2 3">ZHW00191</strain>
    </source>
</reference>
<gene>
    <name evidence="2" type="ORF">EXD82_05540</name>
</gene>
<dbReference type="PANTHER" id="PTHR31446:SF29">
    <property type="entry name" value="ACID PHOSPHATASE_VANADIUM-DEPENDENT HALOPEROXIDASE-RELATED PROTEIN"/>
    <property type="match status" value="1"/>
</dbReference>
<feature type="transmembrane region" description="Helical" evidence="1">
    <location>
        <begin position="12"/>
        <end position="30"/>
    </location>
</feature>
<dbReference type="OrthoDB" id="9792681at2"/>
<protein>
    <submittedName>
        <fullName evidence="2">Divergent PAP2 family protein</fullName>
    </submittedName>
</protein>
<dbReference type="EMBL" id="SGJB01000008">
    <property type="protein sequence ID" value="TQQ84652.1"/>
    <property type="molecule type" value="Genomic_DNA"/>
</dbReference>
<dbReference type="RefSeq" id="WP_142535923.1">
    <property type="nucleotide sequence ID" value="NZ_SGJB01000008.1"/>
</dbReference>
<dbReference type="Proteomes" id="UP000317863">
    <property type="component" value="Unassembled WGS sequence"/>
</dbReference>
<dbReference type="PANTHER" id="PTHR31446">
    <property type="entry name" value="ACID PHOSPHATASE/VANADIUM-DEPENDENT HALOPEROXIDASE-RELATED PROTEIN"/>
    <property type="match status" value="1"/>
</dbReference>
<evidence type="ECO:0000313" key="2">
    <source>
        <dbReference type="EMBL" id="TQQ84652.1"/>
    </source>
</evidence>
<sequence>MEYLIEFINNKALLISIFACFIAQVIKIFTGDKLVDLKRITTSGGMPSSHTSFVASLSTIVGIVEGFDSTNFAISLVFALIVMYDATGVRRAVGKQAAILNQMLNDIQHGKHIKNEELKELIGHTPFEVLGGAILGIVIALMFML</sequence>
<keyword evidence="1" id="KW-0812">Transmembrane</keyword>
<organism evidence="2 3">
    <name type="scientific">Peptacetobacter hominis</name>
    <dbReference type="NCBI Taxonomy" id="2743610"/>
    <lineage>
        <taxon>Bacteria</taxon>
        <taxon>Bacillati</taxon>
        <taxon>Bacillota</taxon>
        <taxon>Clostridia</taxon>
        <taxon>Peptostreptococcales</taxon>
        <taxon>Peptostreptococcaceae</taxon>
        <taxon>Peptacetobacter</taxon>
    </lineage>
</organism>
<proteinExistence type="predicted"/>
<accession>A0A544QVC9</accession>
<dbReference type="AlphaFoldDB" id="A0A544QVC9"/>
<comment type="caution">
    <text evidence="2">The sequence shown here is derived from an EMBL/GenBank/DDBJ whole genome shotgun (WGS) entry which is preliminary data.</text>
</comment>
<evidence type="ECO:0000256" key="1">
    <source>
        <dbReference type="SAM" id="Phobius"/>
    </source>
</evidence>
<keyword evidence="1" id="KW-0472">Membrane</keyword>